<organism evidence="1 2">
    <name type="scientific">Amycolatopsis decaplanina DSM 44594</name>
    <dbReference type="NCBI Taxonomy" id="1284240"/>
    <lineage>
        <taxon>Bacteria</taxon>
        <taxon>Bacillati</taxon>
        <taxon>Actinomycetota</taxon>
        <taxon>Actinomycetes</taxon>
        <taxon>Pseudonocardiales</taxon>
        <taxon>Pseudonocardiaceae</taxon>
        <taxon>Amycolatopsis</taxon>
    </lineage>
</organism>
<proteinExistence type="predicted"/>
<dbReference type="InterPro" id="IPR036689">
    <property type="entry name" value="ESAT-6-like_sf"/>
</dbReference>
<protein>
    <recommendedName>
        <fullName evidence="3">WXG100 family type VII secretion target</fullName>
    </recommendedName>
</protein>
<evidence type="ECO:0000313" key="1">
    <source>
        <dbReference type="EMBL" id="EME54940.1"/>
    </source>
</evidence>
<sequence length="116" mass="12666">MAEEFRLDTTGMREMVARLRSGNADFAAAVSALNQTLNRYDGCWGDDKAGRKFAEGYVKNANDVREGLGELSNGVVDLSDGVTTTVTDFGDLDEANAKTFDHRLAEALQQQKDSKD</sequence>
<name>M2Y090_9PSEU</name>
<keyword evidence="2" id="KW-1185">Reference proteome</keyword>
<gene>
    <name evidence="1" type="ORF">H074_25557</name>
</gene>
<accession>M2Y090</accession>
<dbReference type="RefSeq" id="WP_007032938.1">
    <property type="nucleotide sequence ID" value="NZ_AOHO01000068.1"/>
</dbReference>
<evidence type="ECO:0008006" key="3">
    <source>
        <dbReference type="Google" id="ProtNLM"/>
    </source>
</evidence>
<reference evidence="1 2" key="1">
    <citation type="journal article" date="2013" name="Genome Announc.">
        <title>Draft Genome Sequence of Amycolatopsis decaplanina Strain DSM 44594T.</title>
        <authorList>
            <person name="Kaur N."/>
            <person name="Kumar S."/>
            <person name="Bala M."/>
            <person name="Raghava G.P."/>
            <person name="Mayilraj S."/>
        </authorList>
    </citation>
    <scope>NUCLEOTIDE SEQUENCE [LARGE SCALE GENOMIC DNA]</scope>
    <source>
        <strain evidence="1 2">DSM 44594</strain>
    </source>
</reference>
<evidence type="ECO:0000313" key="2">
    <source>
        <dbReference type="Proteomes" id="UP000054226"/>
    </source>
</evidence>
<dbReference type="EMBL" id="AOHO01000068">
    <property type="protein sequence ID" value="EME54940.1"/>
    <property type="molecule type" value="Genomic_DNA"/>
</dbReference>
<dbReference type="Gene3D" id="1.10.287.1060">
    <property type="entry name" value="ESAT-6-like"/>
    <property type="match status" value="1"/>
</dbReference>
<comment type="caution">
    <text evidence="1">The sequence shown here is derived from an EMBL/GenBank/DDBJ whole genome shotgun (WGS) entry which is preliminary data.</text>
</comment>
<dbReference type="AlphaFoldDB" id="M2Y090"/>
<dbReference type="OrthoDB" id="4562539at2"/>
<dbReference type="Proteomes" id="UP000054226">
    <property type="component" value="Unassembled WGS sequence"/>
</dbReference>
<dbReference type="SUPFAM" id="SSF140453">
    <property type="entry name" value="EsxAB dimer-like"/>
    <property type="match status" value="1"/>
</dbReference>
<dbReference type="PATRIC" id="fig|1284240.4.peg.5191"/>